<dbReference type="EMBL" id="JAUEDK010000006">
    <property type="protein sequence ID" value="MDN0074299.1"/>
    <property type="molecule type" value="Genomic_DNA"/>
</dbReference>
<evidence type="ECO:0000313" key="2">
    <source>
        <dbReference type="Proteomes" id="UP001168540"/>
    </source>
</evidence>
<accession>A0ABT7XKI1</accession>
<name>A0ABT7XKI1_9NEIS</name>
<organism evidence="1 2">
    <name type="scientific">Crenobacter oryzisoli</name>
    <dbReference type="NCBI Taxonomy" id="3056844"/>
    <lineage>
        <taxon>Bacteria</taxon>
        <taxon>Pseudomonadati</taxon>
        <taxon>Pseudomonadota</taxon>
        <taxon>Betaproteobacteria</taxon>
        <taxon>Neisseriales</taxon>
        <taxon>Neisseriaceae</taxon>
        <taxon>Crenobacter</taxon>
    </lineage>
</organism>
<reference evidence="1" key="1">
    <citation type="submission" date="2023-06" db="EMBL/GenBank/DDBJ databases">
        <authorList>
            <person name="Zhang S."/>
        </authorList>
    </citation>
    <scope>NUCLEOTIDE SEQUENCE</scope>
    <source>
        <strain evidence="1">SG2303</strain>
    </source>
</reference>
<keyword evidence="2" id="KW-1185">Reference proteome</keyword>
<gene>
    <name evidence="1" type="ORF">QU481_05260</name>
</gene>
<dbReference type="RefSeq" id="WP_289828854.1">
    <property type="nucleotide sequence ID" value="NZ_JAUEDK010000006.1"/>
</dbReference>
<evidence type="ECO:0000313" key="1">
    <source>
        <dbReference type="EMBL" id="MDN0074299.1"/>
    </source>
</evidence>
<comment type="caution">
    <text evidence="1">The sequence shown here is derived from an EMBL/GenBank/DDBJ whole genome shotgun (WGS) entry which is preliminary data.</text>
</comment>
<proteinExistence type="predicted"/>
<protein>
    <submittedName>
        <fullName evidence="1">Uncharacterized protein</fullName>
    </submittedName>
</protein>
<dbReference type="Proteomes" id="UP001168540">
    <property type="component" value="Unassembled WGS sequence"/>
</dbReference>
<sequence length="109" mass="12248">MIQPTAVARQSLAFDDSLTSLSGLLPDQELWLLVMAGWCLLRCPWLVLNNAFAPLRLLARLVIGRRSLVAVLYRLCFRPPSPASHILARHVETLFALPLGLRPRLPLRL</sequence>